<organism evidence="1">
    <name type="scientific">Bacillus phage SDFMU_Pbc</name>
    <dbReference type="NCBI Taxonomy" id="3076135"/>
    <lineage>
        <taxon>Viruses</taxon>
        <taxon>Duplodnaviria</taxon>
        <taxon>Heunggongvirae</taxon>
        <taxon>Uroviricota</taxon>
        <taxon>Caudoviricetes</taxon>
        <taxon>Herelleviridae</taxon>
        <taxon>Bastillevirinae</taxon>
        <taxon>Agatevirus</taxon>
        <taxon>Agatevirus agate</taxon>
    </lineage>
</organism>
<dbReference type="Pfam" id="PF25186">
    <property type="entry name" value="Tad4"/>
    <property type="match status" value="1"/>
</dbReference>
<dbReference type="InterPro" id="IPR057385">
    <property type="entry name" value="Tad4-like"/>
</dbReference>
<sequence length="112" mass="12796">MKIVDPEGYDQWKENNRDEYGYGMGIFKYAEKWADLMESLIEEGKQLEDIAQETSFTANTDGITGFMYGAAVAVLSFHWEHGEELRVWHNKKYGGDENTTGIINPALLSVKR</sequence>
<proteinExistence type="predicted"/>
<dbReference type="EMBL" id="OQ884030">
    <property type="protein sequence ID" value="WNO29868.1"/>
    <property type="molecule type" value="Genomic_DNA"/>
</dbReference>
<accession>A0AA96R5N7</accession>
<name>A0AA96R5N7_9CAUD</name>
<reference evidence="1" key="1">
    <citation type="submission" date="2023-04" db="EMBL/GenBank/DDBJ databases">
        <authorList>
            <person name="Zhang X."/>
        </authorList>
    </citation>
    <scope>NUCLEOTIDE SEQUENCE</scope>
</reference>
<protein>
    <submittedName>
        <fullName evidence="1">Uncharacterized protein</fullName>
    </submittedName>
</protein>
<evidence type="ECO:0000313" key="1">
    <source>
        <dbReference type="EMBL" id="WNO29868.1"/>
    </source>
</evidence>